<comment type="subunit">
    <text evidence="3 13">Heterotetramer of two alpha and two beta chains.</text>
</comment>
<reference evidence="14 15" key="1">
    <citation type="submission" date="2014-03" db="EMBL/GenBank/DDBJ databases">
        <title>Genome sequence of Clostridium litorale W6, DSM 5388.</title>
        <authorList>
            <person name="Poehlein A."/>
            <person name="Jagirdar A."/>
            <person name="Khonsari B."/>
            <person name="Chibani C.M."/>
            <person name="Gutierrez Gutierrez D.A."/>
            <person name="Davydova E."/>
            <person name="Alghaithi H.S."/>
            <person name="Nair K.P."/>
            <person name="Dhamotharan K."/>
            <person name="Chandran L."/>
            <person name="G W."/>
            <person name="Daniel R."/>
        </authorList>
    </citation>
    <scope>NUCLEOTIDE SEQUENCE [LARGE SCALE GENOMIC DNA]</scope>
    <source>
        <strain evidence="14 15">W6</strain>
    </source>
</reference>
<dbReference type="GO" id="GO:0006592">
    <property type="term" value="P:ornithine biosynthetic process"/>
    <property type="evidence" value="ECO:0007669"/>
    <property type="project" value="TreeGrafter"/>
</dbReference>
<evidence type="ECO:0000313" key="15">
    <source>
        <dbReference type="Proteomes" id="UP000027946"/>
    </source>
</evidence>
<dbReference type="NCBIfam" id="NF003802">
    <property type="entry name" value="PRK05388.1"/>
    <property type="match status" value="1"/>
</dbReference>
<keyword evidence="4 13" id="KW-0055">Arginine biosynthesis</keyword>
<keyword evidence="13" id="KW-0963">Cytoplasm</keyword>
<dbReference type="EC" id="2.3.1.1" evidence="13"/>
<feature type="chain" id="PRO_5023339384" description="Arginine biosynthesis bifunctional protein ArgJ beta chain" evidence="13">
    <location>
        <begin position="187"/>
        <end position="404"/>
    </location>
</feature>
<feature type="site" description="Cleavage; by autolysis" evidence="13">
    <location>
        <begin position="186"/>
        <end position="187"/>
    </location>
</feature>
<dbReference type="SUPFAM" id="SSF56266">
    <property type="entry name" value="DmpA/ArgJ-like"/>
    <property type="match status" value="1"/>
</dbReference>
<dbReference type="AlphaFoldDB" id="A0A069RD36"/>
<keyword evidence="9 13" id="KW-0012">Acyltransferase</keyword>
<dbReference type="GO" id="GO:0005737">
    <property type="term" value="C:cytoplasm"/>
    <property type="evidence" value="ECO:0007669"/>
    <property type="project" value="UniProtKB-SubCell"/>
</dbReference>
<evidence type="ECO:0000256" key="5">
    <source>
        <dbReference type="ARBA" id="ARBA00022605"/>
    </source>
</evidence>
<dbReference type="Gene3D" id="3.60.70.12">
    <property type="entry name" value="L-amino peptidase D-ALA esterase/amidase"/>
    <property type="match status" value="1"/>
</dbReference>
<dbReference type="EC" id="2.3.1.35" evidence="13"/>
<evidence type="ECO:0000313" key="14">
    <source>
        <dbReference type="EMBL" id="KDR94120.1"/>
    </source>
</evidence>
<dbReference type="eggNOG" id="COG1364">
    <property type="taxonomic scope" value="Bacteria"/>
</dbReference>
<evidence type="ECO:0000256" key="8">
    <source>
        <dbReference type="ARBA" id="ARBA00023268"/>
    </source>
</evidence>
<dbReference type="Gene3D" id="3.30.2330.10">
    <property type="entry name" value="arginine biosynthesis bifunctional protein suprefamily"/>
    <property type="match status" value="1"/>
</dbReference>
<evidence type="ECO:0000256" key="6">
    <source>
        <dbReference type="ARBA" id="ARBA00022679"/>
    </source>
</evidence>
<feature type="binding site" evidence="13">
    <location>
        <position position="404"/>
    </location>
    <ligand>
        <name>substrate</name>
    </ligand>
</feature>
<dbReference type="CDD" id="cd02152">
    <property type="entry name" value="OAT"/>
    <property type="match status" value="1"/>
</dbReference>
<evidence type="ECO:0000256" key="2">
    <source>
        <dbReference type="ARBA" id="ARBA00006774"/>
    </source>
</evidence>
<dbReference type="InterPro" id="IPR002813">
    <property type="entry name" value="Arg_biosynth_ArgJ"/>
</dbReference>
<feature type="binding site" evidence="13">
    <location>
        <position position="399"/>
    </location>
    <ligand>
        <name>substrate</name>
    </ligand>
</feature>
<evidence type="ECO:0000256" key="11">
    <source>
        <dbReference type="ARBA" id="ARBA00049439"/>
    </source>
</evidence>
<dbReference type="FunFam" id="3.30.2330.10:FF:000001">
    <property type="entry name" value="Arginine biosynthesis bifunctional protein ArgJ, mitochondrial"/>
    <property type="match status" value="1"/>
</dbReference>
<dbReference type="UniPathway" id="UPA00068">
    <property type="reaction ID" value="UER00106"/>
</dbReference>
<gene>
    <name evidence="14" type="primary">argJ1</name>
    <name evidence="13" type="synonym">argJ</name>
    <name evidence="14" type="ORF">CLIT_23c03930</name>
</gene>
<comment type="pathway">
    <text evidence="13">Amino-acid biosynthesis; L-arginine biosynthesis; L-ornithine and N-acetyl-L-glutamate from L-glutamate and N(2)-acetyl-L-ornithine (cyclic): step 1/1.</text>
</comment>
<dbReference type="NCBIfam" id="TIGR00120">
    <property type="entry name" value="ArgJ"/>
    <property type="match status" value="1"/>
</dbReference>
<keyword evidence="6 13" id="KW-0808">Transferase</keyword>
<keyword evidence="8 13" id="KW-0511">Multifunctional enzyme</keyword>
<dbReference type="RefSeq" id="WP_330391225.1">
    <property type="nucleotide sequence ID" value="NZ_FSRH01000003.1"/>
</dbReference>
<dbReference type="FunFam" id="3.10.20.340:FF:000001">
    <property type="entry name" value="Arginine biosynthesis bifunctional protein ArgJ, chloroplastic"/>
    <property type="match status" value="1"/>
</dbReference>
<dbReference type="PANTHER" id="PTHR23100">
    <property type="entry name" value="ARGININE BIOSYNTHESIS BIFUNCTIONAL PROTEIN ARGJ"/>
    <property type="match status" value="1"/>
</dbReference>
<evidence type="ECO:0000256" key="12">
    <source>
        <dbReference type="ARBA" id="ARBA00054976"/>
    </source>
</evidence>
<dbReference type="GO" id="GO:0004042">
    <property type="term" value="F:L-glutamate N-acetyltransferase activity"/>
    <property type="evidence" value="ECO:0007669"/>
    <property type="project" value="UniProtKB-UniRule"/>
</dbReference>
<dbReference type="HAMAP" id="MF_01106">
    <property type="entry name" value="ArgJ"/>
    <property type="match status" value="1"/>
</dbReference>
<comment type="pathway">
    <text evidence="13">Amino-acid biosynthesis; L-arginine biosynthesis; N(2)-acetyl-L-ornithine from L-glutamate: step 1/4.</text>
</comment>
<dbReference type="InterPro" id="IPR042195">
    <property type="entry name" value="ArgJ_beta_C"/>
</dbReference>
<dbReference type="GO" id="GO:0006526">
    <property type="term" value="P:L-arginine biosynthetic process"/>
    <property type="evidence" value="ECO:0007669"/>
    <property type="project" value="UniProtKB-UniRule"/>
</dbReference>
<comment type="similarity">
    <text evidence="2 13">Belongs to the ArgJ family.</text>
</comment>
<feature type="binding site" evidence="13">
    <location>
        <position position="176"/>
    </location>
    <ligand>
        <name>substrate</name>
    </ligand>
</feature>
<evidence type="ECO:0000256" key="10">
    <source>
        <dbReference type="ARBA" id="ARBA00048372"/>
    </source>
</evidence>
<comment type="subcellular location">
    <subcellularLocation>
        <location evidence="1 13">Cytoplasm</location>
    </subcellularLocation>
</comment>
<keyword evidence="5 13" id="KW-0028">Amino-acid biosynthesis</keyword>
<feature type="binding site" evidence="13">
    <location>
        <position position="273"/>
    </location>
    <ligand>
        <name>substrate</name>
    </ligand>
</feature>
<dbReference type="Proteomes" id="UP000027946">
    <property type="component" value="Unassembled WGS sequence"/>
</dbReference>
<evidence type="ECO:0000256" key="3">
    <source>
        <dbReference type="ARBA" id="ARBA00011475"/>
    </source>
</evidence>
<comment type="catalytic activity">
    <reaction evidence="11 13">
        <text>N(2)-acetyl-L-ornithine + L-glutamate = N-acetyl-L-glutamate + L-ornithine</text>
        <dbReference type="Rhea" id="RHEA:15349"/>
        <dbReference type="ChEBI" id="CHEBI:29985"/>
        <dbReference type="ChEBI" id="CHEBI:44337"/>
        <dbReference type="ChEBI" id="CHEBI:46911"/>
        <dbReference type="ChEBI" id="CHEBI:57805"/>
        <dbReference type="EC" id="2.3.1.35"/>
    </reaction>
</comment>
<dbReference type="Gene3D" id="3.10.20.340">
    <property type="entry name" value="ArgJ beta chain, C-terminal domain"/>
    <property type="match status" value="1"/>
</dbReference>
<dbReference type="EMBL" id="JJMM01000026">
    <property type="protein sequence ID" value="KDR94120.1"/>
    <property type="molecule type" value="Genomic_DNA"/>
</dbReference>
<accession>A0A069RD36</accession>
<dbReference type="FunFam" id="3.60.70.12:FF:000001">
    <property type="entry name" value="Arginine biosynthesis bifunctional protein ArgJ, chloroplastic"/>
    <property type="match status" value="1"/>
</dbReference>
<keyword evidence="15" id="KW-1185">Reference proteome</keyword>
<protein>
    <recommendedName>
        <fullName evidence="13">Arginine biosynthesis bifunctional protein ArgJ</fullName>
    </recommendedName>
    <domain>
        <recommendedName>
            <fullName evidence="13">Glutamate N-acetyltransferase</fullName>
            <ecNumber evidence="13">2.3.1.35</ecNumber>
        </recommendedName>
        <alternativeName>
            <fullName evidence="13">Ornithine acetyltransferase</fullName>
            <shortName evidence="13">OATase</shortName>
        </alternativeName>
        <alternativeName>
            <fullName evidence="13">Ornithine transacetylase</fullName>
        </alternativeName>
    </domain>
    <domain>
        <recommendedName>
            <fullName evidence="13">Amino-acid acetyltransferase</fullName>
            <ecNumber evidence="13">2.3.1.1</ecNumber>
        </recommendedName>
        <alternativeName>
            <fullName evidence="13">N-acetylglutamate synthase</fullName>
            <shortName evidence="13">AGSase</shortName>
        </alternativeName>
    </domain>
    <component>
        <recommendedName>
            <fullName evidence="13">Arginine biosynthesis bifunctional protein ArgJ alpha chain</fullName>
        </recommendedName>
    </component>
    <component>
        <recommendedName>
            <fullName evidence="13">Arginine biosynthesis bifunctional protein ArgJ beta chain</fullName>
        </recommendedName>
    </component>
</protein>
<comment type="caution">
    <text evidence="14">The sequence shown here is derived from an EMBL/GenBank/DDBJ whole genome shotgun (WGS) entry which is preliminary data.</text>
</comment>
<keyword evidence="7 13" id="KW-0068">Autocatalytic cleavage</keyword>
<feature type="binding site" evidence="13">
    <location>
        <position position="150"/>
    </location>
    <ligand>
        <name>substrate</name>
    </ligand>
</feature>
<feature type="site" description="Involved in the stabilization of negative charge on the oxyanion by the formation of the oxyanion hole" evidence="13">
    <location>
        <position position="114"/>
    </location>
</feature>
<evidence type="ECO:0000256" key="1">
    <source>
        <dbReference type="ARBA" id="ARBA00004496"/>
    </source>
</evidence>
<evidence type="ECO:0000256" key="7">
    <source>
        <dbReference type="ARBA" id="ARBA00022813"/>
    </source>
</evidence>
<proteinExistence type="inferred from homology"/>
<dbReference type="PANTHER" id="PTHR23100:SF0">
    <property type="entry name" value="ARGININE BIOSYNTHESIS BIFUNCTIONAL PROTEIN ARGJ, MITOCHONDRIAL"/>
    <property type="match status" value="1"/>
</dbReference>
<sequence length="404" mass="43165">MIILKDKTITDVPGFTSSGIHSGLKKNKKDLCVIFSEVPATSAGVFTKNKVQAAPVVLDIETIKHEKSQAIVVNSGNANACTGEQGLENAKFMAQKTAQCLGIDEKSVLVSSTGIIGVQLPMDKISSGIEKACSSLSVDGGDDSAHAIMTTDSYTKQIAVQFEIDGKDIFIGGIAKGSGMIHPNMGTMLSFITTNISIEKDMLSNMLKDSIEDSYNMISVDGDTSTNDTVIILANGLAGNKAVSKEDDSYHKFKEALDYVNKELSKMIAADGEGATKLIEAHVLNAPSKEEAKLCAKSVITSSLVKAAFFGNNSNWGRILCALGYSGAEIVPDKVAIFFKDDSDSIQIAENGIGIDFDEDKAQKIMKSGHVIITIDLKMGDYSATAWGCDLSYDYIKVNAMYKS</sequence>
<evidence type="ECO:0000256" key="13">
    <source>
        <dbReference type="HAMAP-Rule" id="MF_01106"/>
    </source>
</evidence>
<comment type="catalytic activity">
    <reaction evidence="10 13">
        <text>L-glutamate + acetyl-CoA = N-acetyl-L-glutamate + CoA + H(+)</text>
        <dbReference type="Rhea" id="RHEA:24292"/>
        <dbReference type="ChEBI" id="CHEBI:15378"/>
        <dbReference type="ChEBI" id="CHEBI:29985"/>
        <dbReference type="ChEBI" id="CHEBI:44337"/>
        <dbReference type="ChEBI" id="CHEBI:57287"/>
        <dbReference type="ChEBI" id="CHEBI:57288"/>
        <dbReference type="EC" id="2.3.1.1"/>
    </reaction>
</comment>
<evidence type="ECO:0000256" key="4">
    <source>
        <dbReference type="ARBA" id="ARBA00022571"/>
    </source>
</evidence>
<feature type="chain" id="PRO_5023339383" description="Arginine biosynthesis bifunctional protein ArgJ alpha chain" evidence="13">
    <location>
        <begin position="1"/>
        <end position="186"/>
    </location>
</feature>
<comment type="function">
    <text evidence="12 13">Catalyzes two activities which are involved in the cyclic version of arginine biosynthesis: the synthesis of N-acetylglutamate from glutamate and acetyl-CoA as the acetyl donor, and of ornithine by transacetylation between N(2)-acetylornithine and glutamate.</text>
</comment>
<organism evidence="14 15">
    <name type="scientific">Peptoclostridium litorale DSM 5388</name>
    <dbReference type="NCBI Taxonomy" id="1121324"/>
    <lineage>
        <taxon>Bacteria</taxon>
        <taxon>Bacillati</taxon>
        <taxon>Bacillota</taxon>
        <taxon>Clostridia</taxon>
        <taxon>Peptostreptococcales</taxon>
        <taxon>Peptoclostridiaceae</taxon>
        <taxon>Peptoclostridium</taxon>
    </lineage>
</organism>
<dbReference type="Pfam" id="PF01960">
    <property type="entry name" value="ArgJ"/>
    <property type="match status" value="1"/>
</dbReference>
<dbReference type="GO" id="GO:0004358">
    <property type="term" value="F:L-glutamate N-acetyltransferase activity, acting on acetyl-L-ornithine as donor"/>
    <property type="evidence" value="ECO:0007669"/>
    <property type="project" value="UniProtKB-UniRule"/>
</dbReference>
<name>A0A069RD36_PEPLI</name>
<feature type="site" description="Involved in the stabilization of negative charge on the oxyanion by the formation of the oxyanion hole" evidence="13">
    <location>
        <position position="113"/>
    </location>
</feature>
<dbReference type="STRING" id="1121324.CLIT_23c03930"/>
<feature type="active site" description="Nucleophile" evidence="13">
    <location>
        <position position="187"/>
    </location>
</feature>
<evidence type="ECO:0000256" key="9">
    <source>
        <dbReference type="ARBA" id="ARBA00023315"/>
    </source>
</evidence>
<dbReference type="InterPro" id="IPR016117">
    <property type="entry name" value="ArgJ-like_dom_sf"/>
</dbReference>
<feature type="binding site" evidence="13">
    <location>
        <position position="187"/>
    </location>
    <ligand>
        <name>substrate</name>
    </ligand>
</feature>